<evidence type="ECO:0000256" key="4">
    <source>
        <dbReference type="ARBA" id="ARBA00022430"/>
    </source>
</evidence>
<evidence type="ECO:0000256" key="3">
    <source>
        <dbReference type="ARBA" id="ARBA00004729"/>
    </source>
</evidence>
<evidence type="ECO:0000256" key="10">
    <source>
        <dbReference type="ARBA" id="ARBA00023239"/>
    </source>
</evidence>
<evidence type="ECO:0000256" key="11">
    <source>
        <dbReference type="ARBA" id="ARBA00023304"/>
    </source>
</evidence>
<evidence type="ECO:0000256" key="13">
    <source>
        <dbReference type="SAM" id="MobiDB-lite"/>
    </source>
</evidence>
<feature type="binding site" evidence="12">
    <location>
        <position position="412"/>
    </location>
    <ligand>
        <name>[4Fe-4S] cluster</name>
        <dbReference type="ChEBI" id="CHEBI:49883"/>
    </ligand>
</feature>
<feature type="domain" description="Aconitase/3-isopropylmalate dehydratase large subunit alpha/beta/alpha" evidence="14">
    <location>
        <begin position="11"/>
        <end position="462"/>
    </location>
</feature>
<comment type="subunit">
    <text evidence="12">Heterodimer of LeuC and LeuD.</text>
</comment>
<sequence length="478" mass="51338">MSETRPRTLAEKVWDAHTVRRGEGAEPDLLYIDLHLVHEVTSPQAFDGLRLAGRGFRRTDLTIATEDHNVPTVDIELPIADPVSRTQVETLRRNCKEFGVRLHPMGDAEQGIVHVIGPQLGLTQPGMTVVCGDSHTSTHGAFGAMAFGIGTSEVEHVMATQTLPLRPFKTMAINVNGKLRPGVTAKDIILAVIARIGTGGGQGYVLEYRGSAIEALSMEARMTVCNMSIEAGARAGMIAPDETTFAYLKDRPHAPKGADWDAAVAYWRQLRTDEGAEFDAEVDLDADELTPFVTWGTNPGQGLPLSASVPDPEAIADENERLAAEKALSYMDLEPGTPLRDIRVDTVFLGSCTNGRLEDLRAAADVLRGRKVAEGVRMLVVPGSMRVRQAAEAEGLDRIFADAGAEWRQAGCSMCLGMNPDQLKPGERSASTSNRNFEGRQGKGGRTHLVSPLVAAATAVRGTLSSPEDLQPATTASN</sequence>
<dbReference type="HAMAP" id="MF_01026">
    <property type="entry name" value="LeuC_type1"/>
    <property type="match status" value="1"/>
</dbReference>
<protein>
    <recommendedName>
        <fullName evidence="12">3-isopropylmalate dehydratase large subunit</fullName>
        <ecNumber evidence="12">4.2.1.33</ecNumber>
    </recommendedName>
    <alternativeName>
        <fullName evidence="12">Alpha-IPM isomerase</fullName>
        <shortName evidence="12">IPMI</shortName>
    </alternativeName>
    <alternativeName>
        <fullName evidence="12">Isopropylmalate isomerase</fullName>
    </alternativeName>
</protein>
<dbReference type="EMBL" id="CP113836">
    <property type="protein sequence ID" value="WAL64285.1"/>
    <property type="molecule type" value="Genomic_DNA"/>
</dbReference>
<comment type="catalytic activity">
    <reaction evidence="1 12">
        <text>(2R,3S)-3-isopropylmalate = (2S)-2-isopropylmalate</text>
        <dbReference type="Rhea" id="RHEA:32287"/>
        <dbReference type="ChEBI" id="CHEBI:1178"/>
        <dbReference type="ChEBI" id="CHEBI:35121"/>
        <dbReference type="EC" id="4.2.1.33"/>
    </reaction>
</comment>
<dbReference type="InterPro" id="IPR033941">
    <property type="entry name" value="IPMI_cat"/>
</dbReference>
<keyword evidence="16" id="KW-1185">Reference proteome</keyword>
<evidence type="ECO:0000256" key="2">
    <source>
        <dbReference type="ARBA" id="ARBA00002695"/>
    </source>
</evidence>
<proteinExistence type="inferred from homology"/>
<keyword evidence="6 12" id="KW-0028">Amino-acid biosynthesis</keyword>
<dbReference type="PRINTS" id="PR00415">
    <property type="entry name" value="ACONITASE"/>
</dbReference>
<evidence type="ECO:0000256" key="8">
    <source>
        <dbReference type="ARBA" id="ARBA00023004"/>
    </source>
</evidence>
<dbReference type="NCBIfam" id="TIGR00170">
    <property type="entry name" value="leuC"/>
    <property type="match status" value="1"/>
</dbReference>
<feature type="region of interest" description="Disordered" evidence="13">
    <location>
        <begin position="421"/>
        <end position="449"/>
    </location>
</feature>
<evidence type="ECO:0000256" key="5">
    <source>
        <dbReference type="ARBA" id="ARBA00022485"/>
    </source>
</evidence>
<keyword evidence="7 12" id="KW-0479">Metal-binding</keyword>
<dbReference type="Proteomes" id="UP001163203">
    <property type="component" value="Chromosome"/>
</dbReference>
<comment type="similarity">
    <text evidence="12">Belongs to the aconitase/IPM isomerase family. LeuC type 1 subfamily.</text>
</comment>
<dbReference type="InterPro" id="IPR050067">
    <property type="entry name" value="IPM_dehydratase_rel_enz"/>
</dbReference>
<comment type="pathway">
    <text evidence="3 12">Amino-acid biosynthesis; L-leucine biosynthesis; L-leucine from 3-methyl-2-oxobutanoate: step 2/4.</text>
</comment>
<dbReference type="NCBIfam" id="NF009116">
    <property type="entry name" value="PRK12466.1"/>
    <property type="match status" value="1"/>
</dbReference>
<evidence type="ECO:0000256" key="9">
    <source>
        <dbReference type="ARBA" id="ARBA00023014"/>
    </source>
</evidence>
<evidence type="ECO:0000313" key="15">
    <source>
        <dbReference type="EMBL" id="WAL64285.1"/>
    </source>
</evidence>
<feature type="binding site" evidence="12">
    <location>
        <position position="415"/>
    </location>
    <ligand>
        <name>[4Fe-4S] cluster</name>
        <dbReference type="ChEBI" id="CHEBI:49883"/>
    </ligand>
</feature>
<keyword evidence="4 12" id="KW-0432">Leucine biosynthesis</keyword>
<dbReference type="PANTHER" id="PTHR43822:SF9">
    <property type="entry name" value="3-ISOPROPYLMALATE DEHYDRATASE"/>
    <property type="match status" value="1"/>
</dbReference>
<dbReference type="InterPro" id="IPR004430">
    <property type="entry name" value="3-IsopropMal_deHydase_lsu"/>
</dbReference>
<keyword evidence="8 12" id="KW-0408">Iron</keyword>
<evidence type="ECO:0000313" key="16">
    <source>
        <dbReference type="Proteomes" id="UP001163203"/>
    </source>
</evidence>
<dbReference type="EC" id="4.2.1.33" evidence="12"/>
<dbReference type="InterPro" id="IPR018136">
    <property type="entry name" value="Aconitase_4Fe-4S_BS"/>
</dbReference>
<dbReference type="Gene3D" id="3.30.499.10">
    <property type="entry name" value="Aconitase, domain 3"/>
    <property type="match status" value="2"/>
</dbReference>
<dbReference type="GO" id="GO:0003861">
    <property type="term" value="F:3-isopropylmalate dehydratase activity"/>
    <property type="evidence" value="ECO:0007669"/>
    <property type="project" value="UniProtKB-EC"/>
</dbReference>
<dbReference type="Pfam" id="PF00330">
    <property type="entry name" value="Aconitase"/>
    <property type="match status" value="1"/>
</dbReference>
<dbReference type="PROSITE" id="PS01244">
    <property type="entry name" value="ACONITASE_2"/>
    <property type="match status" value="1"/>
</dbReference>
<reference evidence="15" key="1">
    <citation type="submission" date="2022-11" db="EMBL/GenBank/DDBJ databases">
        <authorList>
            <person name="Mo P."/>
        </authorList>
    </citation>
    <scope>NUCLEOTIDE SEQUENCE</scope>
    <source>
        <strain evidence="15">HUAS 11-8</strain>
    </source>
</reference>
<keyword evidence="11 12" id="KW-0100">Branched-chain amino acid biosynthesis</keyword>
<evidence type="ECO:0000259" key="14">
    <source>
        <dbReference type="Pfam" id="PF00330"/>
    </source>
</evidence>
<dbReference type="SUPFAM" id="SSF53732">
    <property type="entry name" value="Aconitase iron-sulfur domain"/>
    <property type="match status" value="1"/>
</dbReference>
<dbReference type="InterPro" id="IPR015931">
    <property type="entry name" value="Acnase/IPM_dHydase_lsu_aba_1/3"/>
</dbReference>
<dbReference type="PANTHER" id="PTHR43822">
    <property type="entry name" value="HOMOACONITASE, MITOCHONDRIAL-RELATED"/>
    <property type="match status" value="1"/>
</dbReference>
<evidence type="ECO:0000256" key="6">
    <source>
        <dbReference type="ARBA" id="ARBA00022605"/>
    </source>
</evidence>
<accession>A0ABY7AWA3</accession>
<evidence type="ECO:0000256" key="1">
    <source>
        <dbReference type="ARBA" id="ARBA00000491"/>
    </source>
</evidence>
<keyword evidence="9 12" id="KW-0411">Iron-sulfur</keyword>
<dbReference type="CDD" id="cd01583">
    <property type="entry name" value="IPMI"/>
    <property type="match status" value="1"/>
</dbReference>
<evidence type="ECO:0000256" key="7">
    <source>
        <dbReference type="ARBA" id="ARBA00022723"/>
    </source>
</evidence>
<dbReference type="InterPro" id="IPR001030">
    <property type="entry name" value="Acoase/IPM_deHydtase_lsu_aba"/>
</dbReference>
<feature type="binding site" evidence="12">
    <location>
        <position position="352"/>
    </location>
    <ligand>
        <name>[4Fe-4S] cluster</name>
        <dbReference type="ChEBI" id="CHEBI:49883"/>
    </ligand>
</feature>
<dbReference type="RefSeq" id="WP_268754513.1">
    <property type="nucleotide sequence ID" value="NZ_CP113836.1"/>
</dbReference>
<keyword evidence="10 12" id="KW-0456">Lyase</keyword>
<evidence type="ECO:0000256" key="12">
    <source>
        <dbReference type="HAMAP-Rule" id="MF_01026"/>
    </source>
</evidence>
<name>A0ABY7AWA3_9PSEU</name>
<dbReference type="NCBIfam" id="NF004016">
    <property type="entry name" value="PRK05478.1"/>
    <property type="match status" value="1"/>
</dbReference>
<comment type="cofactor">
    <cofactor evidence="12">
        <name>[4Fe-4S] cluster</name>
        <dbReference type="ChEBI" id="CHEBI:49883"/>
    </cofactor>
    <text evidence="12">Binds 1 [4Fe-4S] cluster per subunit.</text>
</comment>
<dbReference type="InterPro" id="IPR036008">
    <property type="entry name" value="Aconitase_4Fe-4S_dom"/>
</dbReference>
<comment type="function">
    <text evidence="2 12">Catalyzes the isomerization between 2-isopropylmalate and 3-isopropylmalate, via the formation of 2-isopropylmaleate.</text>
</comment>
<dbReference type="PROSITE" id="PS00450">
    <property type="entry name" value="ACONITASE_1"/>
    <property type="match status" value="1"/>
</dbReference>
<keyword evidence="5 12" id="KW-0004">4Fe-4S</keyword>
<gene>
    <name evidence="12 15" type="primary">leuC</name>
    <name evidence="15" type="ORF">ORV05_25380</name>
</gene>
<organism evidence="15 16">
    <name type="scientific">Amycolatopsis cynarae</name>
    <dbReference type="NCBI Taxonomy" id="2995223"/>
    <lineage>
        <taxon>Bacteria</taxon>
        <taxon>Bacillati</taxon>
        <taxon>Actinomycetota</taxon>
        <taxon>Actinomycetes</taxon>
        <taxon>Pseudonocardiales</taxon>
        <taxon>Pseudonocardiaceae</taxon>
        <taxon>Amycolatopsis</taxon>
    </lineage>
</organism>